<gene>
    <name evidence="2" type="ORF">HIJ39_04140</name>
</gene>
<keyword evidence="3" id="KW-1185">Reference proteome</keyword>
<evidence type="ECO:0000313" key="3">
    <source>
        <dbReference type="Proteomes" id="UP000533476"/>
    </source>
</evidence>
<evidence type="ECO:0000256" key="1">
    <source>
        <dbReference type="SAM" id="Phobius"/>
    </source>
</evidence>
<comment type="caution">
    <text evidence="2">The sequence shown here is derived from an EMBL/GenBank/DDBJ whole genome shotgun (WGS) entry which is preliminary data.</text>
</comment>
<proteinExistence type="predicted"/>
<dbReference type="EMBL" id="JABBVZ010000009">
    <property type="protein sequence ID" value="NMP21549.1"/>
    <property type="molecule type" value="Genomic_DNA"/>
</dbReference>
<reference evidence="2 3" key="1">
    <citation type="submission" date="2020-04" db="EMBL/GenBank/DDBJ databases">
        <authorList>
            <person name="Zhang R."/>
            <person name="Schippers A."/>
        </authorList>
    </citation>
    <scope>NUCLEOTIDE SEQUENCE [LARGE SCALE GENOMIC DNA]</scope>
    <source>
        <strain evidence="2 3">DSM 109850</strain>
    </source>
</reference>
<dbReference type="RefSeq" id="WP_169097008.1">
    <property type="nucleotide sequence ID" value="NZ_JABBVZ010000009.1"/>
</dbReference>
<keyword evidence="1" id="KW-0812">Transmembrane</keyword>
<organism evidence="2 3">
    <name type="scientific">Sulfobacillus harzensis</name>
    <dbReference type="NCBI Taxonomy" id="2729629"/>
    <lineage>
        <taxon>Bacteria</taxon>
        <taxon>Bacillati</taxon>
        <taxon>Bacillota</taxon>
        <taxon>Clostridia</taxon>
        <taxon>Eubacteriales</taxon>
        <taxon>Clostridiales Family XVII. Incertae Sedis</taxon>
        <taxon>Sulfobacillus</taxon>
    </lineage>
</organism>
<keyword evidence="1" id="KW-0472">Membrane</keyword>
<evidence type="ECO:0000313" key="2">
    <source>
        <dbReference type="EMBL" id="NMP21549.1"/>
    </source>
</evidence>
<name>A0A7Y0L451_9FIRM</name>
<dbReference type="AlphaFoldDB" id="A0A7Y0L451"/>
<dbReference type="Proteomes" id="UP000533476">
    <property type="component" value="Unassembled WGS sequence"/>
</dbReference>
<feature type="transmembrane region" description="Helical" evidence="1">
    <location>
        <begin position="6"/>
        <end position="26"/>
    </location>
</feature>
<protein>
    <submittedName>
        <fullName evidence="2">Uncharacterized protein</fullName>
    </submittedName>
</protein>
<accession>A0A7Y0L451</accession>
<sequence>MARVGAARTIVIMGLLVVVMAAVLMVRMRETHRTRNVAEDLNLMTKDR</sequence>
<keyword evidence="1" id="KW-1133">Transmembrane helix</keyword>